<gene>
    <name evidence="2" type="ORF">ICN82_07545</name>
</gene>
<evidence type="ECO:0000256" key="1">
    <source>
        <dbReference type="SAM" id="Phobius"/>
    </source>
</evidence>
<keyword evidence="1" id="KW-0472">Membrane</keyword>
<name>A0A8J7CHC8_9RHOB</name>
<feature type="transmembrane region" description="Helical" evidence="1">
    <location>
        <begin position="12"/>
        <end position="29"/>
    </location>
</feature>
<evidence type="ECO:0000313" key="2">
    <source>
        <dbReference type="EMBL" id="MBE3638055.1"/>
    </source>
</evidence>
<dbReference type="EMBL" id="JACVXA010000015">
    <property type="protein sequence ID" value="MBE3638055.1"/>
    <property type="molecule type" value="Genomic_DNA"/>
</dbReference>
<dbReference type="AlphaFoldDB" id="A0A8J7CHC8"/>
<keyword evidence="1" id="KW-0812">Transmembrane</keyword>
<keyword evidence="1" id="KW-1133">Transmembrane helix</keyword>
<organism evidence="2 3">
    <name type="scientific">Mangrovicoccus algicola</name>
    <dbReference type="NCBI Taxonomy" id="2771008"/>
    <lineage>
        <taxon>Bacteria</taxon>
        <taxon>Pseudomonadati</taxon>
        <taxon>Pseudomonadota</taxon>
        <taxon>Alphaproteobacteria</taxon>
        <taxon>Rhodobacterales</taxon>
        <taxon>Paracoccaceae</taxon>
        <taxon>Mangrovicoccus</taxon>
    </lineage>
</organism>
<comment type="caution">
    <text evidence="2">The sequence shown here is derived from an EMBL/GenBank/DDBJ whole genome shotgun (WGS) entry which is preliminary data.</text>
</comment>
<accession>A0A8J7CHC8</accession>
<protein>
    <submittedName>
        <fullName evidence="2">Uncharacterized protein</fullName>
    </submittedName>
</protein>
<sequence>MPATGCDGVIKIVTLFLIGMAVLAMFGKLRLPRRPKSLGAPRRCPHCNSFLIGRSGCNCDQGEK</sequence>
<reference evidence="2" key="1">
    <citation type="submission" date="2020-09" db="EMBL/GenBank/DDBJ databases">
        <title>A novel bacterium of genus Mangrovicoccus, isolated from South China Sea.</title>
        <authorList>
            <person name="Huang H."/>
            <person name="Mo K."/>
            <person name="Hu Y."/>
        </authorList>
    </citation>
    <scope>NUCLEOTIDE SEQUENCE</scope>
    <source>
        <strain evidence="2">HB182678</strain>
    </source>
</reference>
<dbReference type="Proteomes" id="UP000609121">
    <property type="component" value="Unassembled WGS sequence"/>
</dbReference>
<proteinExistence type="predicted"/>
<keyword evidence="3" id="KW-1185">Reference proteome</keyword>
<evidence type="ECO:0000313" key="3">
    <source>
        <dbReference type="Proteomes" id="UP000609121"/>
    </source>
</evidence>